<evidence type="ECO:0000259" key="2">
    <source>
        <dbReference type="Pfam" id="PF05970"/>
    </source>
</evidence>
<reference evidence="3 4" key="1">
    <citation type="journal article" date="2022" name="Nat. Ecol. Evol.">
        <title>A masculinizing supergene underlies an exaggerated male reproductive morph in a spider.</title>
        <authorList>
            <person name="Hendrickx F."/>
            <person name="De Corte Z."/>
            <person name="Sonet G."/>
            <person name="Van Belleghem S.M."/>
            <person name="Kostlbacher S."/>
            <person name="Vangestel C."/>
        </authorList>
    </citation>
    <scope>NUCLEOTIDE SEQUENCE [LARGE SCALE GENOMIC DNA]</scope>
    <source>
        <strain evidence="3">W744_W776</strain>
    </source>
</reference>
<keyword evidence="1" id="KW-0378">Hydrolase</keyword>
<feature type="domain" description="DNA helicase Pif1-like DEAD-box helicase" evidence="2">
    <location>
        <begin position="1"/>
        <end position="86"/>
    </location>
</feature>
<evidence type="ECO:0000313" key="4">
    <source>
        <dbReference type="Proteomes" id="UP000827092"/>
    </source>
</evidence>
<sequence length="118" mass="13242">MNTDQKRVFEYLTNKLTGNDGVLRRFVSGVGENGKSFLIRVLKSWVKENLKKEAAVCTPTGIAIFNINGLTLHILLQLPIEHGDVQGYKSLNDDFLQNLRPDLGIYCSFSLLCSMHLS</sequence>
<evidence type="ECO:0000313" key="3">
    <source>
        <dbReference type="EMBL" id="KAG8196259.1"/>
    </source>
</evidence>
<dbReference type="Proteomes" id="UP000827092">
    <property type="component" value="Unassembled WGS sequence"/>
</dbReference>
<dbReference type="GO" id="GO:0000723">
    <property type="term" value="P:telomere maintenance"/>
    <property type="evidence" value="ECO:0007669"/>
    <property type="project" value="InterPro"/>
</dbReference>
<keyword evidence="1" id="KW-0227">DNA damage</keyword>
<dbReference type="GO" id="GO:0005524">
    <property type="term" value="F:ATP binding"/>
    <property type="evidence" value="ECO:0007669"/>
    <property type="project" value="UniProtKB-KW"/>
</dbReference>
<dbReference type="GO" id="GO:0043139">
    <property type="term" value="F:5'-3' DNA helicase activity"/>
    <property type="evidence" value="ECO:0007669"/>
    <property type="project" value="UniProtKB-EC"/>
</dbReference>
<dbReference type="PANTHER" id="PTHR47642">
    <property type="entry name" value="ATP-DEPENDENT DNA HELICASE"/>
    <property type="match status" value="1"/>
</dbReference>
<keyword evidence="1" id="KW-0067">ATP-binding</keyword>
<proteinExistence type="inferred from homology"/>
<accession>A0AAV6VHU6</accession>
<comment type="cofactor">
    <cofactor evidence="1">
        <name>Mg(2+)</name>
        <dbReference type="ChEBI" id="CHEBI:18420"/>
    </cofactor>
</comment>
<dbReference type="Pfam" id="PF05970">
    <property type="entry name" value="PIF1"/>
    <property type="match status" value="1"/>
</dbReference>
<keyword evidence="1" id="KW-0347">Helicase</keyword>
<dbReference type="InterPro" id="IPR051055">
    <property type="entry name" value="PIF1_helicase"/>
</dbReference>
<comment type="similarity">
    <text evidence="1">Belongs to the helicase family.</text>
</comment>
<comment type="catalytic activity">
    <reaction evidence="1">
        <text>ATP + H2O = ADP + phosphate + H(+)</text>
        <dbReference type="Rhea" id="RHEA:13065"/>
        <dbReference type="ChEBI" id="CHEBI:15377"/>
        <dbReference type="ChEBI" id="CHEBI:15378"/>
        <dbReference type="ChEBI" id="CHEBI:30616"/>
        <dbReference type="ChEBI" id="CHEBI:43474"/>
        <dbReference type="ChEBI" id="CHEBI:456216"/>
        <dbReference type="EC" id="5.6.2.3"/>
    </reaction>
</comment>
<evidence type="ECO:0000256" key="1">
    <source>
        <dbReference type="RuleBase" id="RU363044"/>
    </source>
</evidence>
<dbReference type="GO" id="GO:0006310">
    <property type="term" value="P:DNA recombination"/>
    <property type="evidence" value="ECO:0007669"/>
    <property type="project" value="UniProtKB-KW"/>
</dbReference>
<organism evidence="3 4">
    <name type="scientific">Oedothorax gibbosus</name>
    <dbReference type="NCBI Taxonomy" id="931172"/>
    <lineage>
        <taxon>Eukaryota</taxon>
        <taxon>Metazoa</taxon>
        <taxon>Ecdysozoa</taxon>
        <taxon>Arthropoda</taxon>
        <taxon>Chelicerata</taxon>
        <taxon>Arachnida</taxon>
        <taxon>Araneae</taxon>
        <taxon>Araneomorphae</taxon>
        <taxon>Entelegynae</taxon>
        <taxon>Araneoidea</taxon>
        <taxon>Linyphiidae</taxon>
        <taxon>Erigoninae</taxon>
        <taxon>Oedothorax</taxon>
    </lineage>
</organism>
<dbReference type="Gene3D" id="3.40.50.300">
    <property type="entry name" value="P-loop containing nucleotide triphosphate hydrolases"/>
    <property type="match status" value="1"/>
</dbReference>
<dbReference type="InterPro" id="IPR010285">
    <property type="entry name" value="DNA_helicase_pif1-like_DEAD"/>
</dbReference>
<keyword evidence="4" id="KW-1185">Reference proteome</keyword>
<gene>
    <name evidence="3" type="ORF">JTE90_023815</name>
</gene>
<dbReference type="PANTHER" id="PTHR47642:SF5">
    <property type="entry name" value="ATP-DEPENDENT DNA HELICASE"/>
    <property type="match status" value="1"/>
</dbReference>
<comment type="caution">
    <text evidence="3">The sequence shown here is derived from an EMBL/GenBank/DDBJ whole genome shotgun (WGS) entry which is preliminary data.</text>
</comment>
<dbReference type="EC" id="5.6.2.3" evidence="1"/>
<dbReference type="GO" id="GO:0006281">
    <property type="term" value="P:DNA repair"/>
    <property type="evidence" value="ECO:0007669"/>
    <property type="project" value="UniProtKB-KW"/>
</dbReference>
<keyword evidence="1" id="KW-0233">DNA recombination</keyword>
<dbReference type="GO" id="GO:0016787">
    <property type="term" value="F:hydrolase activity"/>
    <property type="evidence" value="ECO:0007669"/>
    <property type="project" value="UniProtKB-KW"/>
</dbReference>
<keyword evidence="1" id="KW-0547">Nucleotide-binding</keyword>
<dbReference type="InterPro" id="IPR027417">
    <property type="entry name" value="P-loop_NTPase"/>
</dbReference>
<dbReference type="EMBL" id="JAFNEN010000073">
    <property type="protein sequence ID" value="KAG8196259.1"/>
    <property type="molecule type" value="Genomic_DNA"/>
</dbReference>
<keyword evidence="1" id="KW-0234">DNA repair</keyword>
<dbReference type="AlphaFoldDB" id="A0AAV6VHU6"/>
<protein>
    <recommendedName>
        <fullName evidence="1">ATP-dependent DNA helicase</fullName>
        <ecNumber evidence="1">5.6.2.3</ecNumber>
    </recommendedName>
</protein>
<name>A0AAV6VHU6_9ARAC</name>